<proteinExistence type="inferred from homology"/>
<evidence type="ECO:0000256" key="5">
    <source>
        <dbReference type="ARBA" id="ARBA00022856"/>
    </source>
</evidence>
<feature type="transmembrane region" description="Helical" evidence="9">
    <location>
        <begin position="290"/>
        <end position="310"/>
    </location>
</feature>
<feature type="transmembrane region" description="Helical" evidence="9">
    <location>
        <begin position="216"/>
        <end position="239"/>
    </location>
</feature>
<name>A0A8K0UUY1_9AGAR</name>
<keyword evidence="3" id="KW-0813">Transport</keyword>
<evidence type="ECO:0000256" key="4">
    <source>
        <dbReference type="ARBA" id="ARBA00022692"/>
    </source>
</evidence>
<dbReference type="InterPro" id="IPR004648">
    <property type="entry name" value="Oligpept_transpt"/>
</dbReference>
<sequence>MEFDFDAMDEEDSPYPEVRAAVSNIDDPEMPVLTLRMWVIGLCLVLTTAAANVFFNFRQPAPTIIPSMLLLLAHPFGKFLAFSLPITTYQTPSLRIPFTSRQIGPYHFSLNPGPWNIKEHALVYMMSNVATGFPYALLAIVVAEYNYEQKLGYGFGATLVLATQMTGFGLAGMSRKFLVWPASMLWPTNLVTCTLLNTLHAEEDSNRGGLTRYRFFVYLFFGSFFWFFLPGYLFTALSFFNWVCWIAPDNIVINQLFGVYNGLGMSVLTFDWTQIIWISNPLVTPWWAQMHTFFGFMCFYWILGPIMYYTNVWHLAYFPMLANVPYDRFGTPYNITRVLRHDDTLDIDAFNNYSPLYLPTSYAITYCIAFALSSCIVVHTLLYYGQAIWRVLRKGEVEKDDIHAKLMRAYPEVPSWWYAVVFITFFCLSIVASEVWHTGLPVWAIVLAICLVLVYVIPAGYIFALTNQTLTTNLLAQVVPGVLLPGKPIANMIFKSYVIQSLSECTNFVMDLKLGHYIKVPPRATFIVQITATLLAGLVQVGVKQAMFDRIPDICTFGQRSYLTCPHNQVVYTASAVWGLIGPSRQFGPGSIYHPEVYALIIGAVLPLPFWYYQRRWPNSWNKWISTPVVLNSVQYIPPAAGISYSAWFATGFVFQYLVRKKNFAWWSKFNYVAAAALDSGTLVCVIFIFFTLQIPKGGVFVNWWGNSVWQNST</sequence>
<evidence type="ECO:0000256" key="1">
    <source>
        <dbReference type="ARBA" id="ARBA00004141"/>
    </source>
</evidence>
<comment type="similarity">
    <text evidence="2">Belongs to the oligopeptide OPT transporter family.</text>
</comment>
<feature type="transmembrane region" description="Helical" evidence="9">
    <location>
        <begin position="177"/>
        <end position="196"/>
    </location>
</feature>
<feature type="transmembrane region" description="Helical" evidence="9">
    <location>
        <begin position="634"/>
        <end position="658"/>
    </location>
</feature>
<dbReference type="Proteomes" id="UP000813824">
    <property type="component" value="Unassembled WGS sequence"/>
</dbReference>
<dbReference type="GO" id="GO:0035673">
    <property type="term" value="F:oligopeptide transmembrane transporter activity"/>
    <property type="evidence" value="ECO:0007669"/>
    <property type="project" value="InterPro"/>
</dbReference>
<feature type="transmembrane region" description="Helical" evidence="9">
    <location>
        <begin position="259"/>
        <end position="278"/>
    </location>
</feature>
<keyword evidence="6" id="KW-0653">Protein transport</keyword>
<comment type="caution">
    <text evidence="10">The sequence shown here is derived from an EMBL/GenBank/DDBJ whole genome shotgun (WGS) entry which is preliminary data.</text>
</comment>
<feature type="transmembrane region" description="Helical" evidence="9">
    <location>
        <begin position="151"/>
        <end position="171"/>
    </location>
</feature>
<feature type="transmembrane region" description="Helical" evidence="9">
    <location>
        <begin position="670"/>
        <end position="695"/>
    </location>
</feature>
<dbReference type="InterPro" id="IPR004813">
    <property type="entry name" value="OPT"/>
</dbReference>
<dbReference type="OrthoDB" id="9986677at2759"/>
<feature type="transmembrane region" description="Helical" evidence="9">
    <location>
        <begin position="415"/>
        <end position="436"/>
    </location>
</feature>
<protein>
    <submittedName>
        <fullName evidence="10">OPT oligopeptide transporter</fullName>
    </submittedName>
</protein>
<dbReference type="Pfam" id="PF03169">
    <property type="entry name" value="OPT"/>
    <property type="match status" value="1"/>
</dbReference>
<dbReference type="NCBIfam" id="TIGR00727">
    <property type="entry name" value="ISP4_OPT"/>
    <property type="match status" value="1"/>
</dbReference>
<dbReference type="NCBIfam" id="TIGR00728">
    <property type="entry name" value="OPT_sfam"/>
    <property type="match status" value="1"/>
</dbReference>
<evidence type="ECO:0000256" key="2">
    <source>
        <dbReference type="ARBA" id="ARBA00008807"/>
    </source>
</evidence>
<feature type="transmembrane region" description="Helical" evidence="9">
    <location>
        <begin position="597"/>
        <end position="614"/>
    </location>
</feature>
<reference evidence="10" key="1">
    <citation type="journal article" date="2021" name="New Phytol.">
        <title>Evolutionary innovations through gain and loss of genes in the ectomycorrhizal Boletales.</title>
        <authorList>
            <person name="Wu G."/>
            <person name="Miyauchi S."/>
            <person name="Morin E."/>
            <person name="Kuo A."/>
            <person name="Drula E."/>
            <person name="Varga T."/>
            <person name="Kohler A."/>
            <person name="Feng B."/>
            <person name="Cao Y."/>
            <person name="Lipzen A."/>
            <person name="Daum C."/>
            <person name="Hundley H."/>
            <person name="Pangilinan J."/>
            <person name="Johnson J."/>
            <person name="Barry K."/>
            <person name="LaButti K."/>
            <person name="Ng V."/>
            <person name="Ahrendt S."/>
            <person name="Min B."/>
            <person name="Choi I.G."/>
            <person name="Park H."/>
            <person name="Plett J.M."/>
            <person name="Magnuson J."/>
            <person name="Spatafora J.W."/>
            <person name="Nagy L.G."/>
            <person name="Henrissat B."/>
            <person name="Grigoriev I.V."/>
            <person name="Yang Z.L."/>
            <person name="Xu J."/>
            <person name="Martin F.M."/>
        </authorList>
    </citation>
    <scope>NUCLEOTIDE SEQUENCE</scope>
    <source>
        <strain evidence="10">KKN 215</strain>
    </source>
</reference>
<evidence type="ECO:0000256" key="3">
    <source>
        <dbReference type="ARBA" id="ARBA00022448"/>
    </source>
</evidence>
<dbReference type="PANTHER" id="PTHR22601">
    <property type="entry name" value="ISP4 LIKE PROTEIN"/>
    <property type="match status" value="1"/>
</dbReference>
<dbReference type="GO" id="GO:0016020">
    <property type="term" value="C:membrane"/>
    <property type="evidence" value="ECO:0007669"/>
    <property type="project" value="UniProtKB-SubCell"/>
</dbReference>
<dbReference type="AlphaFoldDB" id="A0A8K0UUY1"/>
<keyword evidence="11" id="KW-1185">Reference proteome</keyword>
<evidence type="ECO:0000256" key="6">
    <source>
        <dbReference type="ARBA" id="ARBA00022927"/>
    </source>
</evidence>
<keyword evidence="8 9" id="KW-0472">Membrane</keyword>
<evidence type="ECO:0000313" key="11">
    <source>
        <dbReference type="Proteomes" id="UP000813824"/>
    </source>
</evidence>
<accession>A0A8K0UUY1</accession>
<feature type="transmembrane region" description="Helical" evidence="9">
    <location>
        <begin position="37"/>
        <end position="57"/>
    </location>
</feature>
<feature type="transmembrane region" description="Helical" evidence="9">
    <location>
        <begin position="442"/>
        <end position="464"/>
    </location>
</feature>
<keyword evidence="5" id="KW-0571">Peptide transport</keyword>
<feature type="transmembrane region" description="Helical" evidence="9">
    <location>
        <begin position="69"/>
        <end position="89"/>
    </location>
</feature>
<keyword evidence="4 9" id="KW-0812">Transmembrane</keyword>
<dbReference type="EMBL" id="JAEVFJ010000007">
    <property type="protein sequence ID" value="KAH8103258.1"/>
    <property type="molecule type" value="Genomic_DNA"/>
</dbReference>
<evidence type="ECO:0000256" key="9">
    <source>
        <dbReference type="SAM" id="Phobius"/>
    </source>
</evidence>
<evidence type="ECO:0000313" key="10">
    <source>
        <dbReference type="EMBL" id="KAH8103258.1"/>
    </source>
</evidence>
<comment type="subcellular location">
    <subcellularLocation>
        <location evidence="1">Membrane</location>
        <topology evidence="1">Multi-pass membrane protein</topology>
    </subcellularLocation>
</comment>
<feature type="transmembrane region" description="Helical" evidence="9">
    <location>
        <begin position="121"/>
        <end position="142"/>
    </location>
</feature>
<evidence type="ECO:0000256" key="7">
    <source>
        <dbReference type="ARBA" id="ARBA00022989"/>
    </source>
</evidence>
<dbReference type="GO" id="GO:0015031">
    <property type="term" value="P:protein transport"/>
    <property type="evidence" value="ECO:0007669"/>
    <property type="project" value="UniProtKB-KW"/>
</dbReference>
<keyword evidence="7 9" id="KW-1133">Transmembrane helix</keyword>
<gene>
    <name evidence="10" type="ORF">BXZ70DRAFT_889058</name>
</gene>
<feature type="transmembrane region" description="Helical" evidence="9">
    <location>
        <begin position="363"/>
        <end position="384"/>
    </location>
</feature>
<organism evidence="10 11">
    <name type="scientific">Cristinia sonorae</name>
    <dbReference type="NCBI Taxonomy" id="1940300"/>
    <lineage>
        <taxon>Eukaryota</taxon>
        <taxon>Fungi</taxon>
        <taxon>Dikarya</taxon>
        <taxon>Basidiomycota</taxon>
        <taxon>Agaricomycotina</taxon>
        <taxon>Agaricomycetes</taxon>
        <taxon>Agaricomycetidae</taxon>
        <taxon>Agaricales</taxon>
        <taxon>Pleurotineae</taxon>
        <taxon>Stephanosporaceae</taxon>
        <taxon>Cristinia</taxon>
    </lineage>
</organism>
<evidence type="ECO:0000256" key="8">
    <source>
        <dbReference type="ARBA" id="ARBA00023136"/>
    </source>
</evidence>